<evidence type="ECO:0000256" key="8">
    <source>
        <dbReference type="ARBA" id="ARBA00023098"/>
    </source>
</evidence>
<keyword evidence="1" id="KW-0963">Cytoplasm</keyword>
<keyword evidence="4" id="KW-0547">Nucleotide-binding</keyword>
<dbReference type="Pfam" id="PF00288">
    <property type="entry name" value="GHMP_kinases_N"/>
    <property type="match status" value="1"/>
</dbReference>
<evidence type="ECO:0000256" key="7">
    <source>
        <dbReference type="ARBA" id="ARBA00022842"/>
    </source>
</evidence>
<feature type="compositionally biased region" description="Polar residues" evidence="10">
    <location>
        <begin position="113"/>
        <end position="129"/>
    </location>
</feature>
<dbReference type="PRINTS" id="PR00959">
    <property type="entry name" value="MEVGALKINASE"/>
</dbReference>
<keyword evidence="6" id="KW-0067">ATP-binding</keyword>
<proteinExistence type="predicted"/>
<organism evidence="12 13">
    <name type="scientific">Cryobacterium sinapicolor</name>
    <dbReference type="NCBI Taxonomy" id="1259236"/>
    <lineage>
        <taxon>Bacteria</taxon>
        <taxon>Bacillati</taxon>
        <taxon>Actinomycetota</taxon>
        <taxon>Actinomycetes</taxon>
        <taxon>Micrococcales</taxon>
        <taxon>Microbacteriaceae</taxon>
        <taxon>Cryobacterium</taxon>
    </lineage>
</organism>
<evidence type="ECO:0000313" key="13">
    <source>
        <dbReference type="Proteomes" id="UP000297853"/>
    </source>
</evidence>
<evidence type="ECO:0000256" key="9">
    <source>
        <dbReference type="ARBA" id="ARBA00029438"/>
    </source>
</evidence>
<keyword evidence="2" id="KW-0444">Lipid biosynthesis</keyword>
<dbReference type="SUPFAM" id="SSF55060">
    <property type="entry name" value="GHMP Kinase, C-terminal domain"/>
    <property type="match status" value="1"/>
</dbReference>
<name>A0ABY2JCC4_9MICO</name>
<dbReference type="Gene3D" id="3.30.70.890">
    <property type="entry name" value="GHMP kinase, C-terminal domain"/>
    <property type="match status" value="1"/>
</dbReference>
<evidence type="ECO:0000256" key="1">
    <source>
        <dbReference type="ARBA" id="ARBA00022490"/>
    </source>
</evidence>
<keyword evidence="13" id="KW-1185">Reference proteome</keyword>
<keyword evidence="5" id="KW-0418">Kinase</keyword>
<evidence type="ECO:0000256" key="6">
    <source>
        <dbReference type="ARBA" id="ARBA00022840"/>
    </source>
</evidence>
<feature type="region of interest" description="Disordered" evidence="10">
    <location>
        <begin position="110"/>
        <end position="129"/>
    </location>
</feature>
<dbReference type="InterPro" id="IPR036554">
    <property type="entry name" value="GHMP_kinase_C_sf"/>
</dbReference>
<comment type="caution">
    <text evidence="12">The sequence shown here is derived from an EMBL/GenBank/DDBJ whole genome shotgun (WGS) entry which is preliminary data.</text>
</comment>
<dbReference type="InterPro" id="IPR014721">
    <property type="entry name" value="Ribsml_uS5_D2-typ_fold_subgr"/>
</dbReference>
<evidence type="ECO:0000256" key="10">
    <source>
        <dbReference type="SAM" id="MobiDB-lite"/>
    </source>
</evidence>
<dbReference type="SUPFAM" id="SSF54211">
    <property type="entry name" value="Ribosomal protein S5 domain 2-like"/>
    <property type="match status" value="1"/>
</dbReference>
<dbReference type="InterPro" id="IPR020568">
    <property type="entry name" value="Ribosomal_Su5_D2-typ_SF"/>
</dbReference>
<reference evidence="12 13" key="1">
    <citation type="submission" date="2019-03" db="EMBL/GenBank/DDBJ databases">
        <title>Genomics of glacier-inhabiting Cryobacterium strains.</title>
        <authorList>
            <person name="Liu Q."/>
            <person name="Xin Y.-H."/>
        </authorList>
    </citation>
    <scope>NUCLEOTIDE SEQUENCE [LARGE SCALE GENOMIC DNA]</scope>
    <source>
        <strain evidence="12 13">TMT1-23-1</strain>
    </source>
</reference>
<keyword evidence="8" id="KW-0443">Lipid metabolism</keyword>
<protein>
    <recommendedName>
        <fullName evidence="11">GHMP kinase N-terminal domain-containing protein</fullName>
    </recommendedName>
</protein>
<comment type="pathway">
    <text evidence="9">Isoprenoid biosynthesis; isopentenyl diphosphate biosynthesis via mevalonate pathway; isopentenyl diphosphate from (R)-mevalonate: step 1/3.</text>
</comment>
<dbReference type="InterPro" id="IPR006204">
    <property type="entry name" value="GHMP_kinase_N_dom"/>
</dbReference>
<feature type="domain" description="GHMP kinase N-terminal" evidence="11">
    <location>
        <begin position="126"/>
        <end position="203"/>
    </location>
</feature>
<evidence type="ECO:0000256" key="2">
    <source>
        <dbReference type="ARBA" id="ARBA00022516"/>
    </source>
</evidence>
<evidence type="ECO:0000259" key="11">
    <source>
        <dbReference type="Pfam" id="PF00288"/>
    </source>
</evidence>
<sequence>MIMATTQPTPLPTAPMPTIRTSAPGKLFLLGEYAVLEGAPALLTAVDRRVEVTIDPSPTGSWQVSAPNLGIRALGLGTDGALPAGLSDRQQAHLRVFDEVRVAVQTAARQAHELQQTDPRVRPETSTPPLAITIDSSALSRGGHKLGLGSSAAAAAALTDALAQALGLTLDRNDLFHLAHAAHRSAQNGAGSGGDVAASVHGGLIRYAPGTAAVPLRWPEELRISAVVTGEGALTTRLVGRVADYAAVNPAQHRADLDRLTRLAEAAEAALADPADFLRLASDYFDALSALDNHARAGIVSLRHRELHALAEREGGVFKTSGAGGGDVGLAFSYAGEPTERLAGALARAGAAIVPLGLFAAGLQGGTAS</sequence>
<dbReference type="PANTHER" id="PTHR43290">
    <property type="entry name" value="MEVALONATE KINASE"/>
    <property type="match status" value="1"/>
</dbReference>
<gene>
    <name evidence="12" type="ORF">E3T28_05300</name>
</gene>
<evidence type="ECO:0000256" key="4">
    <source>
        <dbReference type="ARBA" id="ARBA00022741"/>
    </source>
</evidence>
<dbReference type="Proteomes" id="UP000297853">
    <property type="component" value="Unassembled WGS sequence"/>
</dbReference>
<evidence type="ECO:0000313" key="12">
    <source>
        <dbReference type="EMBL" id="TFD02501.1"/>
    </source>
</evidence>
<accession>A0ABY2JCC4</accession>
<keyword evidence="3" id="KW-0808">Transferase</keyword>
<evidence type="ECO:0000256" key="5">
    <source>
        <dbReference type="ARBA" id="ARBA00022777"/>
    </source>
</evidence>
<evidence type="ECO:0000256" key="3">
    <source>
        <dbReference type="ARBA" id="ARBA00022679"/>
    </source>
</evidence>
<dbReference type="EMBL" id="SOGQ01000025">
    <property type="protein sequence ID" value="TFD02501.1"/>
    <property type="molecule type" value="Genomic_DNA"/>
</dbReference>
<dbReference type="PANTHER" id="PTHR43290:SF2">
    <property type="entry name" value="MEVALONATE KINASE"/>
    <property type="match status" value="1"/>
</dbReference>
<dbReference type="InterPro" id="IPR006205">
    <property type="entry name" value="Mev_gal_kin"/>
</dbReference>
<keyword evidence="7" id="KW-0460">Magnesium</keyword>
<dbReference type="Gene3D" id="3.30.230.10">
    <property type="match status" value="1"/>
</dbReference>